<comment type="subcellular location">
    <subcellularLocation>
        <location evidence="1 9">Golgi apparatus</location>
        <location evidence="1 9">Golgi stack membrane</location>
        <topology evidence="1 9">Single-pass type II membrane protein</topology>
    </subcellularLocation>
</comment>
<dbReference type="PANTHER" id="PTHR12369:SF15">
    <property type="entry name" value="BETA-1,4-N-ACETYLGALACTOSAMINYLTRANSFERASE 3"/>
    <property type="match status" value="1"/>
</dbReference>
<keyword evidence="13" id="KW-1185">Reference proteome</keyword>
<evidence type="ECO:0000256" key="5">
    <source>
        <dbReference type="ARBA" id="ARBA00022968"/>
    </source>
</evidence>
<dbReference type="SMART" id="SM00758">
    <property type="entry name" value="PA14"/>
    <property type="match status" value="1"/>
</dbReference>
<evidence type="ECO:0000256" key="3">
    <source>
        <dbReference type="ARBA" id="ARBA00022679"/>
    </source>
</evidence>
<comment type="similarity">
    <text evidence="2 9">Belongs to the chondroitin N-acetylgalactosaminyltransferase family.</text>
</comment>
<evidence type="ECO:0000256" key="4">
    <source>
        <dbReference type="ARBA" id="ARBA00022692"/>
    </source>
</evidence>
<dbReference type="Pfam" id="PF05679">
    <property type="entry name" value="CHGN"/>
    <property type="match status" value="1"/>
</dbReference>
<dbReference type="GO" id="GO:0033842">
    <property type="term" value="F:N-acetyl-beta-glucosaminyl-derivative 4-beta-N-acetylgalactosaminyltransferase activity"/>
    <property type="evidence" value="ECO:0007669"/>
    <property type="project" value="UniProtKB-EC"/>
</dbReference>
<evidence type="ECO:0000256" key="1">
    <source>
        <dbReference type="ARBA" id="ARBA00004447"/>
    </source>
</evidence>
<feature type="region of interest" description="Disordered" evidence="10">
    <location>
        <begin position="933"/>
        <end position="954"/>
    </location>
</feature>
<protein>
    <recommendedName>
        <fullName evidence="9">Beta-1,4-N-acetylgalactosaminyltransferase</fullName>
        <ecNumber evidence="9">2.4.1.244</ecNumber>
    </recommendedName>
</protein>
<proteinExistence type="inferred from homology"/>
<keyword evidence="8" id="KW-0472">Membrane</keyword>
<keyword evidence="4" id="KW-0812">Transmembrane</keyword>
<feature type="domain" description="PA14" evidence="11">
    <location>
        <begin position="124"/>
        <end position="300"/>
    </location>
</feature>
<keyword evidence="7 9" id="KW-0333">Golgi apparatus</keyword>
<gene>
    <name evidence="12" type="ORF">PECUL_23A027659</name>
</gene>
<evidence type="ECO:0000256" key="9">
    <source>
        <dbReference type="RuleBase" id="RU364016"/>
    </source>
</evidence>
<comment type="function">
    <text evidence="9">Transfers N-acetylgalactosamine (GalNAc) from UDP-GalNAc to N-acetylglucosamine-beta-benzyl with a beta-1,4-linkage to form N,N'-diacetyllactosediamine, GalNAc-beta-1,4-GlcNAc structures in N-linked glycans and probably O-linked glycans.</text>
</comment>
<dbReference type="InterPro" id="IPR051227">
    <property type="entry name" value="CS_glycosyltransferase"/>
</dbReference>
<evidence type="ECO:0000256" key="7">
    <source>
        <dbReference type="ARBA" id="ARBA00023034"/>
    </source>
</evidence>
<evidence type="ECO:0000256" key="10">
    <source>
        <dbReference type="SAM" id="MobiDB-lite"/>
    </source>
</evidence>
<dbReference type="Proteomes" id="UP001295444">
    <property type="component" value="Chromosome 03"/>
</dbReference>
<evidence type="ECO:0000259" key="11">
    <source>
        <dbReference type="PROSITE" id="PS51820"/>
    </source>
</evidence>
<dbReference type="InterPro" id="IPR011658">
    <property type="entry name" value="PA14_dom"/>
</dbReference>
<dbReference type="InterPro" id="IPR008428">
    <property type="entry name" value="Chond_GalNAc"/>
</dbReference>
<evidence type="ECO:0000313" key="13">
    <source>
        <dbReference type="Proteomes" id="UP001295444"/>
    </source>
</evidence>
<feature type="region of interest" description="Disordered" evidence="10">
    <location>
        <begin position="620"/>
        <end position="639"/>
    </location>
</feature>
<feature type="compositionally biased region" description="Basic and acidic residues" evidence="10">
    <location>
        <begin position="873"/>
        <end position="907"/>
    </location>
</feature>
<reference evidence="12" key="1">
    <citation type="submission" date="2022-03" db="EMBL/GenBank/DDBJ databases">
        <authorList>
            <person name="Alioto T."/>
            <person name="Alioto T."/>
            <person name="Gomez Garrido J."/>
        </authorList>
    </citation>
    <scope>NUCLEOTIDE SEQUENCE</scope>
</reference>
<feature type="compositionally biased region" description="Basic and acidic residues" evidence="10">
    <location>
        <begin position="773"/>
        <end position="865"/>
    </location>
</feature>
<dbReference type="PROSITE" id="PS51820">
    <property type="entry name" value="PA14"/>
    <property type="match status" value="1"/>
</dbReference>
<feature type="compositionally biased region" description="Basic and acidic residues" evidence="10">
    <location>
        <begin position="620"/>
        <end position="636"/>
    </location>
</feature>
<dbReference type="EMBL" id="OW240914">
    <property type="protein sequence ID" value="CAH2276394.1"/>
    <property type="molecule type" value="Genomic_DNA"/>
</dbReference>
<keyword evidence="5 9" id="KW-0735">Signal-anchor</keyword>
<feature type="region of interest" description="Disordered" evidence="10">
    <location>
        <begin position="576"/>
        <end position="613"/>
    </location>
</feature>
<feature type="compositionally biased region" description="Basic and acidic residues" evidence="10">
    <location>
        <begin position="703"/>
        <end position="732"/>
    </location>
</feature>
<dbReference type="SUPFAM" id="SSF53448">
    <property type="entry name" value="Nucleotide-diphospho-sugar transferases"/>
    <property type="match status" value="1"/>
</dbReference>
<accession>A0AAD1W0J6</accession>
<feature type="compositionally biased region" description="Basic and acidic residues" evidence="10">
    <location>
        <begin position="739"/>
        <end position="753"/>
    </location>
</feature>
<dbReference type="InterPro" id="IPR029044">
    <property type="entry name" value="Nucleotide-diphossugar_trans"/>
</dbReference>
<dbReference type="PANTHER" id="PTHR12369">
    <property type="entry name" value="CHONDROITIN SYNTHASE"/>
    <property type="match status" value="1"/>
</dbReference>
<name>A0AAD1W0J6_PELCU</name>
<evidence type="ECO:0000256" key="6">
    <source>
        <dbReference type="ARBA" id="ARBA00022989"/>
    </source>
</evidence>
<keyword evidence="6" id="KW-1133">Transmembrane helix</keyword>
<keyword evidence="3 9" id="KW-0808">Transferase</keyword>
<feature type="compositionally biased region" description="Basic and acidic residues" evidence="10">
    <location>
        <begin position="596"/>
        <end position="613"/>
    </location>
</feature>
<dbReference type="InterPro" id="IPR037524">
    <property type="entry name" value="PA14/GLEYA"/>
</dbReference>
<comment type="catalytic activity">
    <reaction evidence="9">
        <text>an N-acetyl-beta-D-glucosaminyl derivative + UDP-N-acetyl-alpha-D-galactosamine = an N-acetyl-beta-D-galactosaminyl-(1-&gt;4)-N-acetyl-beta-D-glucosaminyl derivative + UDP + H(+)</text>
        <dbReference type="Rhea" id="RHEA:20493"/>
        <dbReference type="ChEBI" id="CHEBI:15378"/>
        <dbReference type="ChEBI" id="CHEBI:58223"/>
        <dbReference type="ChEBI" id="CHEBI:61631"/>
        <dbReference type="ChEBI" id="CHEBI:67138"/>
        <dbReference type="ChEBI" id="CHEBI:138027"/>
        <dbReference type="EC" id="2.4.1.244"/>
    </reaction>
</comment>
<evidence type="ECO:0000256" key="2">
    <source>
        <dbReference type="ARBA" id="ARBA00009239"/>
    </source>
</evidence>
<dbReference type="EC" id="2.4.1.244" evidence="9"/>
<dbReference type="Gene3D" id="3.90.550.10">
    <property type="entry name" value="Spore Coat Polysaccharide Biosynthesis Protein SpsA, Chain A"/>
    <property type="match status" value="1"/>
</dbReference>
<evidence type="ECO:0000313" key="12">
    <source>
        <dbReference type="EMBL" id="CAH2276394.1"/>
    </source>
</evidence>
<evidence type="ECO:0000256" key="8">
    <source>
        <dbReference type="ARBA" id="ARBA00023136"/>
    </source>
</evidence>
<dbReference type="GO" id="GO:0032580">
    <property type="term" value="C:Golgi cisterna membrane"/>
    <property type="evidence" value="ECO:0007669"/>
    <property type="project" value="UniProtKB-SubCell"/>
</dbReference>
<sequence>MENPRSTMATQETLPKLAYRRRSARMRVRPLPVKMLRRHFWLFLLASILFLGMWMMYTNLTTPLNGNPINQRYNSWIELGKALAHKNIPAMDPNVEFYKPAQSNDRLKRFESKSWNHSVPWKPELKGKVNLHVFEDWCGSTIKQLRRNLHFPLYPHTRTTVHKLAVTPQWTNYGLRIFGYLHPVTDGDFQFAVSSDDNSEFWLSDDETVGKLKLLCKVGPPGNHWTVPGEFDKFQSQSSQFVSSVANMSAREPGAGDRLSASQRYYFELLHKQDDTGTDHVEVGWRLAEVGARFTLIDSQFLSLYSNDTQVPLGNTSLIPLTEASHPTICTEPHQADMLKPDPRDDFYKVPFLAMKRLHSVLPSCPYNPSYLVSGYPLQRYQGLQFVHLAYVYPNDYTRLSHMEKENHCIYQEPSKYINKYTYRRYMKLENPEHRADMIPGDGEDYNQSDFQYEDGQANDVDEDRADSRDNDALMRHRKLFGILQKHNVSDTRHIKSQYYRNVYSTESYQKLNGSPQNEAKVKHGLQGITKNSNNQAISEGQMINYAANHTSRLRRSSHITPLDKNTVPLNDNKITDLKQDANNGHEQQWHKRNQKRQDYSSEIRQEDTQGEEQLRARFNEKWPVHQLSREGRQESHTTVGRMMEFNSGKVRKITQVSKREQNLGPQQDVGWELKPDNVQKAGKRKRYNRDERGRLQSLQGRNKTEQGMERRKEPKLQYEYRKGYVQDKKESQSLGQVESEKQMPAHGEKGKQELLQSDVVRLSNEPAKRRRQIDGEREMLTQDREILESIRKEQGQSRRQGLEHDERERKGPEQGESRRQNHDQGRRKSGGDEKHEYEQGERGRERFMQDKGEIKMHDQGEELAKGLGQNEGSKKRFEQGEIGRQRPKISRGERQKFGHVERGEDEMQRLEQNGEAMQDTGQGDNGRRIAEQSDIRMPGQENNRNARQGSKDEEKIYNIPVRDKHSENEIEMEHYQEDNEGDEYEDGNEEEELEFPLIYEQPVAWNKTFRVGQTDFQIMRSDMIDLQCNTSGNLLLRGNEALIITRAFMKKLNQKYRGVYILQRIINVEKHLDYVRGSRYLLELELKDRSNRILRFSQYVYTSSWHLLSPEDRDNEREMRNMMWSSQRRLMKAEEQIELCWPSGLVWNPQATVHFIVPVKNQARWVQKFIWDMEDLYRTTSDSRFNVIIVDFNSTDMDIKRTLRHSHIPSFEFVSLEGNFERSAGLQAGINLVRNPHSILFLCDLHMQFPSSIIDSVRMHTVEGKMVFAPMVMRLNCGASPCWPEGYWEVNGFGLLGIYKSDLDNIGGMNTEEFRDRWGGEDWELLDRIVQAGLEVERVAVRNFYHHYHSKRGMWNRRQAPSGR</sequence>
<organism evidence="12 13">
    <name type="scientific">Pelobates cultripes</name>
    <name type="common">Western spadefoot toad</name>
    <dbReference type="NCBI Taxonomy" id="61616"/>
    <lineage>
        <taxon>Eukaryota</taxon>
        <taxon>Metazoa</taxon>
        <taxon>Chordata</taxon>
        <taxon>Craniata</taxon>
        <taxon>Vertebrata</taxon>
        <taxon>Euteleostomi</taxon>
        <taxon>Amphibia</taxon>
        <taxon>Batrachia</taxon>
        <taxon>Anura</taxon>
        <taxon>Pelobatoidea</taxon>
        <taxon>Pelobatidae</taxon>
        <taxon>Pelobates</taxon>
    </lineage>
</organism>
<feature type="region of interest" description="Disordered" evidence="10">
    <location>
        <begin position="651"/>
        <end position="907"/>
    </location>
</feature>